<comment type="similarity">
    <text evidence="1">Belongs to the universal stress protein A family.</text>
</comment>
<dbReference type="InterPro" id="IPR014729">
    <property type="entry name" value="Rossmann-like_a/b/a_fold"/>
</dbReference>
<dbReference type="InterPro" id="IPR006016">
    <property type="entry name" value="UspA"/>
</dbReference>
<protein>
    <submittedName>
        <fullName evidence="3">Universal stress protein</fullName>
    </submittedName>
</protein>
<dbReference type="RefSeq" id="WP_155456313.1">
    <property type="nucleotide sequence ID" value="NZ_WNKX01000021.1"/>
</dbReference>
<reference evidence="3 4" key="1">
    <citation type="submission" date="2019-11" db="EMBL/GenBank/DDBJ databases">
        <title>Type strains purchased from KCTC, JCM and DSMZ.</title>
        <authorList>
            <person name="Lu H."/>
        </authorList>
    </citation>
    <scope>NUCLEOTIDE SEQUENCE [LARGE SCALE GENOMIC DNA]</scope>
    <source>
        <strain evidence="3 4">JCM 31587</strain>
    </source>
</reference>
<feature type="domain" description="UspA" evidence="2">
    <location>
        <begin position="1"/>
        <end position="145"/>
    </location>
</feature>
<name>A0A6L6QMK3_9BURK</name>
<dbReference type="Proteomes" id="UP000472320">
    <property type="component" value="Unassembled WGS sequence"/>
</dbReference>
<dbReference type="CDD" id="cd00293">
    <property type="entry name" value="USP-like"/>
    <property type="match status" value="1"/>
</dbReference>
<gene>
    <name evidence="3" type="ORF">GM658_22565</name>
</gene>
<keyword evidence="4" id="KW-1185">Reference proteome</keyword>
<dbReference type="Gene3D" id="3.40.50.620">
    <property type="entry name" value="HUPs"/>
    <property type="match status" value="1"/>
</dbReference>
<evidence type="ECO:0000256" key="1">
    <source>
        <dbReference type="ARBA" id="ARBA00008791"/>
    </source>
</evidence>
<proteinExistence type="inferred from homology"/>
<sequence length="147" mass="16055">MFKHILFPTDGSPASGAALHSAIKFAQEAGARVTALHVIPEFHIFTYHPEILEDTRGVYLKDSEVHSAAVLDEVAQVAADYNVPCDVVQRRSDQPFDTIVATALDYGCDLIAMATHGYKGVRGMLLGSETHRVLLNTPVPVLVFRPQ</sequence>
<comment type="caution">
    <text evidence="3">The sequence shown here is derived from an EMBL/GenBank/DDBJ whole genome shotgun (WGS) entry which is preliminary data.</text>
</comment>
<evidence type="ECO:0000259" key="2">
    <source>
        <dbReference type="Pfam" id="PF00582"/>
    </source>
</evidence>
<evidence type="ECO:0000313" key="3">
    <source>
        <dbReference type="EMBL" id="MTW13395.1"/>
    </source>
</evidence>
<evidence type="ECO:0000313" key="4">
    <source>
        <dbReference type="Proteomes" id="UP000472320"/>
    </source>
</evidence>
<dbReference type="OrthoDB" id="5295044at2"/>
<dbReference type="Pfam" id="PF00582">
    <property type="entry name" value="Usp"/>
    <property type="match status" value="1"/>
</dbReference>
<dbReference type="SUPFAM" id="SSF52402">
    <property type="entry name" value="Adenine nucleotide alpha hydrolases-like"/>
    <property type="match status" value="1"/>
</dbReference>
<accession>A0A6L6QMK3</accession>
<dbReference type="EMBL" id="WNKX01000021">
    <property type="protein sequence ID" value="MTW13395.1"/>
    <property type="molecule type" value="Genomic_DNA"/>
</dbReference>
<dbReference type="PRINTS" id="PR01438">
    <property type="entry name" value="UNVRSLSTRESS"/>
</dbReference>
<dbReference type="PANTHER" id="PTHR46268:SF15">
    <property type="entry name" value="UNIVERSAL STRESS PROTEIN HP_0031"/>
    <property type="match status" value="1"/>
</dbReference>
<organism evidence="3 4">
    <name type="scientific">Massilia eburnea</name>
    <dbReference type="NCBI Taxonomy" id="1776165"/>
    <lineage>
        <taxon>Bacteria</taxon>
        <taxon>Pseudomonadati</taxon>
        <taxon>Pseudomonadota</taxon>
        <taxon>Betaproteobacteria</taxon>
        <taxon>Burkholderiales</taxon>
        <taxon>Oxalobacteraceae</taxon>
        <taxon>Telluria group</taxon>
        <taxon>Massilia</taxon>
    </lineage>
</organism>
<dbReference type="InterPro" id="IPR006015">
    <property type="entry name" value="Universal_stress_UspA"/>
</dbReference>
<dbReference type="AlphaFoldDB" id="A0A6L6QMK3"/>
<dbReference type="PANTHER" id="PTHR46268">
    <property type="entry name" value="STRESS RESPONSE PROTEIN NHAX"/>
    <property type="match status" value="1"/>
</dbReference>